<dbReference type="Gene3D" id="3.40.50.1820">
    <property type="entry name" value="alpha/beta hydrolase"/>
    <property type="match status" value="1"/>
</dbReference>
<name>A0A561QB86_9HYPH</name>
<evidence type="ECO:0000313" key="3">
    <source>
        <dbReference type="Proteomes" id="UP000320653"/>
    </source>
</evidence>
<dbReference type="PANTHER" id="PTHR43433:SF5">
    <property type="entry name" value="AB HYDROLASE-1 DOMAIN-CONTAINING PROTEIN"/>
    <property type="match status" value="1"/>
</dbReference>
<dbReference type="PROSITE" id="PS51257">
    <property type="entry name" value="PROKAR_LIPOPROTEIN"/>
    <property type="match status" value="1"/>
</dbReference>
<dbReference type="InterPro" id="IPR000073">
    <property type="entry name" value="AB_hydrolase_1"/>
</dbReference>
<dbReference type="Pfam" id="PF00561">
    <property type="entry name" value="Abhydrolase_1"/>
    <property type="match status" value="1"/>
</dbReference>
<proteinExistence type="predicted"/>
<feature type="domain" description="AB hydrolase-1" evidence="1">
    <location>
        <begin position="69"/>
        <end position="304"/>
    </location>
</feature>
<dbReference type="OrthoDB" id="9815441at2"/>
<dbReference type="InterPro" id="IPR050471">
    <property type="entry name" value="AB_hydrolase"/>
</dbReference>
<dbReference type="SUPFAM" id="SSF53474">
    <property type="entry name" value="alpha/beta-Hydrolases"/>
    <property type="match status" value="1"/>
</dbReference>
<evidence type="ECO:0000259" key="1">
    <source>
        <dbReference type="Pfam" id="PF00561"/>
    </source>
</evidence>
<sequence>MRHTRSLRRSFTGVLQSGFRCDHLMIVLLLLISCGTAAASQREEPKLVDVGGFKLNSILLNAGRQAELPPIVFIHGASTSLYDPMLSFRERLEGRAKLLFVDRPAHGQSDSGGPENILPDGQADAIATLMDKRHIQKAIIVGHSFGGAIAAALAVRHPEKVAGLVFLSPAVYPWPGGVAWYYDAARPPLIGDLFSVVVAAPLGVLAIDRATKAVFAPNSVPAGYIEKTKAFQALRPGAFRHNAQEVGALSDWAKTFSPRYRSISAPTVIITGDADGIVSPEIHARHLARDIRGSRLIMVHNLGHKSDYVTSDLAVAAIERVAGRNVDLRSVARAVERRIANDGKD</sequence>
<keyword evidence="3" id="KW-1185">Reference proteome</keyword>
<gene>
    <name evidence="2" type="ORF">FHW37_111139</name>
</gene>
<dbReference type="EMBL" id="VIWP01000011">
    <property type="protein sequence ID" value="TWF47636.1"/>
    <property type="molecule type" value="Genomic_DNA"/>
</dbReference>
<protein>
    <submittedName>
        <fullName evidence="2">Pimeloyl-ACP methyl ester carboxylesterase</fullName>
    </submittedName>
</protein>
<dbReference type="Proteomes" id="UP000320653">
    <property type="component" value="Unassembled WGS sequence"/>
</dbReference>
<dbReference type="PANTHER" id="PTHR43433">
    <property type="entry name" value="HYDROLASE, ALPHA/BETA FOLD FAMILY PROTEIN"/>
    <property type="match status" value="1"/>
</dbReference>
<evidence type="ECO:0000313" key="2">
    <source>
        <dbReference type="EMBL" id="TWF47636.1"/>
    </source>
</evidence>
<dbReference type="AlphaFoldDB" id="A0A561QB86"/>
<organism evidence="2 3">
    <name type="scientific">Neorhizobium alkalisoli</name>
    <dbReference type="NCBI Taxonomy" id="528178"/>
    <lineage>
        <taxon>Bacteria</taxon>
        <taxon>Pseudomonadati</taxon>
        <taxon>Pseudomonadota</taxon>
        <taxon>Alphaproteobacteria</taxon>
        <taxon>Hyphomicrobiales</taxon>
        <taxon>Rhizobiaceae</taxon>
        <taxon>Rhizobium/Agrobacterium group</taxon>
        <taxon>Neorhizobium</taxon>
    </lineage>
</organism>
<dbReference type="InterPro" id="IPR029058">
    <property type="entry name" value="AB_hydrolase_fold"/>
</dbReference>
<dbReference type="PRINTS" id="PR00111">
    <property type="entry name" value="ABHYDROLASE"/>
</dbReference>
<comment type="caution">
    <text evidence="2">The sequence shown here is derived from an EMBL/GenBank/DDBJ whole genome shotgun (WGS) entry which is preliminary data.</text>
</comment>
<reference evidence="2 3" key="1">
    <citation type="submission" date="2019-06" db="EMBL/GenBank/DDBJ databases">
        <title>Sorghum-associated microbial communities from plants grown in Nebraska, USA.</title>
        <authorList>
            <person name="Schachtman D."/>
        </authorList>
    </citation>
    <scope>NUCLEOTIDE SEQUENCE [LARGE SCALE GENOMIC DNA]</scope>
    <source>
        <strain evidence="2 3">1225</strain>
    </source>
</reference>
<accession>A0A561QB86</accession>